<feature type="transmembrane region" description="Helical" evidence="1">
    <location>
        <begin position="28"/>
        <end position="48"/>
    </location>
</feature>
<feature type="transmembrane region" description="Helical" evidence="1">
    <location>
        <begin position="92"/>
        <end position="115"/>
    </location>
</feature>
<evidence type="ECO:0000313" key="3">
    <source>
        <dbReference type="Proteomes" id="UP001243195"/>
    </source>
</evidence>
<sequence length="304" mass="35747">MSIPESQNAQLQSVEQRLVSLKKRQKHLMWFATTSLSLCILSIFTLYFQHDIAFGLFGLTSETKQLYFPAMMNLDLSYFSSDSDYIFSLFKWIGWLILKFFGSFFAAFILVSILKHFHFFKVRFKSLVLRFVAWLLCFILVWTGMSFVQYDLKDKKEKAYAELTQYDQNIQQSKIAQYLQNSNEDQYVKAYLLAQTALLHKPADLATAKPYLQMLVDAERQNPKFDQYGFRPEQLWTMQQQVYGKAITPVAQSVKDQVKNAELIEKMMQYVLWTIFSLSLVIALFLYLISSRLKTRIFRIEQSL</sequence>
<gene>
    <name evidence="2" type="ORF">RFH51_08680</name>
</gene>
<accession>A0AAW8JIW3</accession>
<evidence type="ECO:0000256" key="1">
    <source>
        <dbReference type="SAM" id="Phobius"/>
    </source>
</evidence>
<keyword evidence="1" id="KW-1133">Transmembrane helix</keyword>
<evidence type="ECO:0000313" key="2">
    <source>
        <dbReference type="EMBL" id="MDQ9071530.1"/>
    </source>
</evidence>
<name>A0AAW8JIW3_9GAMM</name>
<feature type="transmembrane region" description="Helical" evidence="1">
    <location>
        <begin position="127"/>
        <end position="148"/>
    </location>
</feature>
<protein>
    <submittedName>
        <fullName evidence="2">Uncharacterized protein</fullName>
    </submittedName>
</protein>
<dbReference type="EMBL" id="JAVIDA010000009">
    <property type="protein sequence ID" value="MDQ9071530.1"/>
    <property type="molecule type" value="Genomic_DNA"/>
</dbReference>
<dbReference type="Proteomes" id="UP001243195">
    <property type="component" value="Unassembled WGS sequence"/>
</dbReference>
<dbReference type="AlphaFoldDB" id="A0AAW8JIW3"/>
<proteinExistence type="predicted"/>
<dbReference type="RefSeq" id="WP_308955806.1">
    <property type="nucleotide sequence ID" value="NZ_JAVICY010000010.1"/>
</dbReference>
<keyword evidence="1" id="KW-0472">Membrane</keyword>
<keyword evidence="1" id="KW-0812">Transmembrane</keyword>
<organism evidence="2 3">
    <name type="scientific">Acinetobacter gerneri</name>
    <dbReference type="NCBI Taxonomy" id="202952"/>
    <lineage>
        <taxon>Bacteria</taxon>
        <taxon>Pseudomonadati</taxon>
        <taxon>Pseudomonadota</taxon>
        <taxon>Gammaproteobacteria</taxon>
        <taxon>Moraxellales</taxon>
        <taxon>Moraxellaceae</taxon>
        <taxon>Acinetobacter</taxon>
    </lineage>
</organism>
<feature type="transmembrane region" description="Helical" evidence="1">
    <location>
        <begin position="270"/>
        <end position="289"/>
    </location>
</feature>
<comment type="caution">
    <text evidence="2">The sequence shown here is derived from an EMBL/GenBank/DDBJ whole genome shotgun (WGS) entry which is preliminary data.</text>
</comment>
<reference evidence="2" key="1">
    <citation type="submission" date="2023-08" db="EMBL/GenBank/DDBJ databases">
        <title>Emergence of clinically-relevant ST2 carbapenem-resistant Acinetobacter baumannii strains in hospital sewages in Zhejiang, East of China.</title>
        <authorList>
            <person name="Kaichao C."/>
            <person name="Zhang R."/>
        </authorList>
    </citation>
    <scope>NUCLEOTIDE SEQUENCE</scope>
    <source>
        <strain evidence="2">M-SY-60</strain>
    </source>
</reference>